<proteinExistence type="predicted"/>
<dbReference type="Proteomes" id="UP000789525">
    <property type="component" value="Unassembled WGS sequence"/>
</dbReference>
<organism evidence="1 2">
    <name type="scientific">Acaulospora colombiana</name>
    <dbReference type="NCBI Taxonomy" id="27376"/>
    <lineage>
        <taxon>Eukaryota</taxon>
        <taxon>Fungi</taxon>
        <taxon>Fungi incertae sedis</taxon>
        <taxon>Mucoromycota</taxon>
        <taxon>Glomeromycotina</taxon>
        <taxon>Glomeromycetes</taxon>
        <taxon>Diversisporales</taxon>
        <taxon>Acaulosporaceae</taxon>
        <taxon>Acaulospora</taxon>
    </lineage>
</organism>
<evidence type="ECO:0000313" key="2">
    <source>
        <dbReference type="Proteomes" id="UP000789525"/>
    </source>
</evidence>
<sequence length="263" mass="29660">MQQFELLDPPSDAISSVVFSPTTSNHLLVSSWDKNVKLYDVEENLLRGSYNHNAAVLDCCFSDGAHIYSAGLDHCIKSFDINTHNESIVGTHENAVKCIEYNLENSSWDQTIRLWDVRNNDAQTGRYHMGPDAKVFAISLVSFKLVVATAGRQFFIYDIRNMSETLQKRESSLKFMTRHGTFASGGSDGVVNIWDGFNKKRLRQYPQYPTSIASLDFNKDGTYLAIASSYTFEEGEKDHPPDSVFLRPISENECRPRHLASTA</sequence>
<name>A0ACA9M8U5_9GLOM</name>
<accession>A0ACA9M8U5</accession>
<reference evidence="1" key="1">
    <citation type="submission" date="2021-06" db="EMBL/GenBank/DDBJ databases">
        <authorList>
            <person name="Kallberg Y."/>
            <person name="Tangrot J."/>
            <person name="Rosling A."/>
        </authorList>
    </citation>
    <scope>NUCLEOTIDE SEQUENCE</scope>
    <source>
        <strain evidence="1">CL356</strain>
    </source>
</reference>
<protein>
    <submittedName>
        <fullName evidence="1">10269_t:CDS:1</fullName>
    </submittedName>
</protein>
<comment type="caution">
    <text evidence="1">The sequence shown here is derived from an EMBL/GenBank/DDBJ whole genome shotgun (WGS) entry which is preliminary data.</text>
</comment>
<evidence type="ECO:0000313" key="1">
    <source>
        <dbReference type="EMBL" id="CAG8573689.1"/>
    </source>
</evidence>
<dbReference type="EMBL" id="CAJVPT010010820">
    <property type="protein sequence ID" value="CAG8573689.1"/>
    <property type="molecule type" value="Genomic_DNA"/>
</dbReference>
<gene>
    <name evidence="1" type="ORF">ACOLOM_LOCUS5697</name>
</gene>
<keyword evidence="2" id="KW-1185">Reference proteome</keyword>